<dbReference type="EMBL" id="BSUN01000001">
    <property type="protein sequence ID" value="GMA34812.1"/>
    <property type="molecule type" value="Genomic_DNA"/>
</dbReference>
<name>A0ABQ6IAD7_9MICO</name>
<proteinExistence type="predicted"/>
<evidence type="ECO:0000313" key="1">
    <source>
        <dbReference type="EMBL" id="GMA34812.1"/>
    </source>
</evidence>
<dbReference type="Proteomes" id="UP001157125">
    <property type="component" value="Unassembled WGS sequence"/>
</dbReference>
<evidence type="ECO:0000313" key="2">
    <source>
        <dbReference type="Proteomes" id="UP001157125"/>
    </source>
</evidence>
<accession>A0ABQ6IAD7</accession>
<organism evidence="1 2">
    <name type="scientific">Demequina litorisediminis</name>
    <dbReference type="NCBI Taxonomy" id="1849022"/>
    <lineage>
        <taxon>Bacteria</taxon>
        <taxon>Bacillati</taxon>
        <taxon>Actinomycetota</taxon>
        <taxon>Actinomycetes</taxon>
        <taxon>Micrococcales</taxon>
        <taxon>Demequinaceae</taxon>
        <taxon>Demequina</taxon>
    </lineage>
</organism>
<sequence>MAIARSVALRMRVSNVSSQARVVEDARTDRARLREDELARLRDPVQRLDDARLVSAVEAREAHVGLDAVVRQLHVPLAPHVGGASPEVLVTHDGQRPCDALVPDMVVRTKQGDQRSAECVQGAEVRARRLEADVRGSVHIVRKVAARVAEDHAVAMVLGGDNGHRRPLSCVAPEGSRRA</sequence>
<reference evidence="2" key="1">
    <citation type="journal article" date="2019" name="Int. J. Syst. Evol. Microbiol.">
        <title>The Global Catalogue of Microorganisms (GCM) 10K type strain sequencing project: providing services to taxonomists for standard genome sequencing and annotation.</title>
        <authorList>
            <consortium name="The Broad Institute Genomics Platform"/>
            <consortium name="The Broad Institute Genome Sequencing Center for Infectious Disease"/>
            <person name="Wu L."/>
            <person name="Ma J."/>
        </authorList>
    </citation>
    <scope>NUCLEOTIDE SEQUENCE [LARGE SCALE GENOMIC DNA]</scope>
    <source>
        <strain evidence="2">NBRC 112299</strain>
    </source>
</reference>
<gene>
    <name evidence="1" type="ORF">GCM10025876_10160</name>
</gene>
<comment type="caution">
    <text evidence="1">The sequence shown here is derived from an EMBL/GenBank/DDBJ whole genome shotgun (WGS) entry which is preliminary data.</text>
</comment>
<keyword evidence="2" id="KW-1185">Reference proteome</keyword>
<protein>
    <submittedName>
        <fullName evidence="1">Uncharacterized protein</fullName>
    </submittedName>
</protein>